<feature type="chain" id="PRO_5046757996" evidence="3">
    <location>
        <begin position="19"/>
        <end position="298"/>
    </location>
</feature>
<dbReference type="RefSeq" id="WP_076114527.1">
    <property type="nucleotide sequence ID" value="NZ_MPTB01000088.1"/>
</dbReference>
<dbReference type="PANTHER" id="PTHR35936">
    <property type="entry name" value="MEMBRANE-BOUND LYTIC MUREIN TRANSGLYCOSYLASE F"/>
    <property type="match status" value="1"/>
</dbReference>
<evidence type="ECO:0000256" key="3">
    <source>
        <dbReference type="SAM" id="SignalP"/>
    </source>
</evidence>
<proteinExistence type="predicted"/>
<dbReference type="PANTHER" id="PTHR35936:SF18">
    <property type="entry name" value="L-CYSTINE-BINDING PROTEIN TCYJ"/>
    <property type="match status" value="1"/>
</dbReference>
<dbReference type="Gene3D" id="3.40.190.10">
    <property type="entry name" value="Periplasmic binding protein-like II"/>
    <property type="match status" value="2"/>
</dbReference>
<feature type="region of interest" description="Disordered" evidence="2">
    <location>
        <begin position="28"/>
        <end position="54"/>
    </location>
</feature>
<dbReference type="SMART" id="SM00062">
    <property type="entry name" value="PBPb"/>
    <property type="match status" value="1"/>
</dbReference>
<dbReference type="Proteomes" id="UP000187412">
    <property type="component" value="Unassembled WGS sequence"/>
</dbReference>
<evidence type="ECO:0000256" key="1">
    <source>
        <dbReference type="ARBA" id="ARBA00022729"/>
    </source>
</evidence>
<evidence type="ECO:0000256" key="2">
    <source>
        <dbReference type="SAM" id="MobiDB-lite"/>
    </source>
</evidence>
<dbReference type="Pfam" id="PF00497">
    <property type="entry name" value="SBP_bac_3"/>
    <property type="match status" value="1"/>
</dbReference>
<protein>
    <submittedName>
        <fullName evidence="5">Amino acid ABC transporter substrate-binding protein</fullName>
    </submittedName>
</protein>
<gene>
    <name evidence="5" type="ORF">BSK56_32680</name>
</gene>
<keyword evidence="6" id="KW-1185">Reference proteome</keyword>
<accession>A0ABX3GS11</accession>
<dbReference type="EMBL" id="MPTB01000088">
    <property type="protein sequence ID" value="OMD35728.1"/>
    <property type="molecule type" value="Genomic_DNA"/>
</dbReference>
<organism evidence="5 6">
    <name type="scientific">Paenibacillus borealis</name>
    <dbReference type="NCBI Taxonomy" id="160799"/>
    <lineage>
        <taxon>Bacteria</taxon>
        <taxon>Bacillati</taxon>
        <taxon>Bacillota</taxon>
        <taxon>Bacilli</taxon>
        <taxon>Bacillales</taxon>
        <taxon>Paenibacillaceae</taxon>
        <taxon>Paenibacillus</taxon>
    </lineage>
</organism>
<evidence type="ECO:0000313" key="5">
    <source>
        <dbReference type="EMBL" id="OMD35728.1"/>
    </source>
</evidence>
<comment type="caution">
    <text evidence="5">The sequence shown here is derived from an EMBL/GenBank/DDBJ whole genome shotgun (WGS) entry which is preliminary data.</text>
</comment>
<feature type="domain" description="Solute-binding protein family 3/N-terminal" evidence="4">
    <location>
        <begin position="63"/>
        <end position="291"/>
    </location>
</feature>
<evidence type="ECO:0000313" key="6">
    <source>
        <dbReference type="Proteomes" id="UP000187412"/>
    </source>
</evidence>
<dbReference type="SUPFAM" id="SSF53850">
    <property type="entry name" value="Periplasmic binding protein-like II"/>
    <property type="match status" value="1"/>
</dbReference>
<name>A0ABX3GS11_PAEBO</name>
<keyword evidence="1 3" id="KW-0732">Signal</keyword>
<dbReference type="PROSITE" id="PS51257">
    <property type="entry name" value="PROKAR_LIPOPROTEIN"/>
    <property type="match status" value="1"/>
</dbReference>
<feature type="signal peptide" evidence="3">
    <location>
        <begin position="1"/>
        <end position="18"/>
    </location>
</feature>
<evidence type="ECO:0000259" key="4">
    <source>
        <dbReference type="SMART" id="SM00062"/>
    </source>
</evidence>
<reference evidence="5 6" key="1">
    <citation type="submission" date="2016-10" db="EMBL/GenBank/DDBJ databases">
        <title>Paenibacillus species isolates.</title>
        <authorList>
            <person name="Beno S.M."/>
        </authorList>
    </citation>
    <scope>NUCLEOTIDE SEQUENCE [LARGE SCALE GENOMIC DNA]</scope>
    <source>
        <strain evidence="5 6">FSL H7-0744</strain>
    </source>
</reference>
<dbReference type="InterPro" id="IPR001638">
    <property type="entry name" value="Solute-binding_3/MltF_N"/>
</dbReference>
<sequence length="298" mass="31924">MKKSISLVFASILTLAIAGCGNNSNSAGGNNTDSSKSGNVAEAAAPANAQGGNASAEPAKVTKIIVGTGTGFPKVCYIDENGKLTGFDVELIKEIDNRLPEYEFELQTMDFSNLLLSLETKKIDLVAHVMEKNPERELKYSFNKEAYAHWRNRIVVAKDNESIHSLDDLKGKKVLTGATSAQAQILENYNKEHDNAINIVYQNGTANDTAAQISSGRVDATLAADFVLPIIDPQSQLKATGDELSSADILYVLRKDDADSQKLSDAIDGAIKELKTDGTLGKLSTEWLGGDVTANSVQ</sequence>